<comment type="caution">
    <text evidence="5">The sequence shown here is derived from an EMBL/GenBank/DDBJ whole genome shotgun (WGS) entry which is preliminary data.</text>
</comment>
<dbReference type="RefSeq" id="WP_214387736.1">
    <property type="nucleotide sequence ID" value="NZ_JAFLWW010000002.1"/>
</dbReference>
<comment type="similarity">
    <text evidence="1 3">Belongs to the type-B carboxylesterase/lipase family.</text>
</comment>
<dbReference type="InterPro" id="IPR002018">
    <property type="entry name" value="CarbesteraseB"/>
</dbReference>
<evidence type="ECO:0000313" key="6">
    <source>
        <dbReference type="Proteomes" id="UP001138921"/>
    </source>
</evidence>
<dbReference type="Gene3D" id="3.40.50.1820">
    <property type="entry name" value="alpha/beta hydrolase"/>
    <property type="match status" value="1"/>
</dbReference>
<keyword evidence="2 3" id="KW-0378">Hydrolase</keyword>
<gene>
    <name evidence="5" type="ORF">J1C56_08130</name>
</gene>
<dbReference type="PROSITE" id="PS00122">
    <property type="entry name" value="CARBOXYLESTERASE_B_1"/>
    <property type="match status" value="1"/>
</dbReference>
<reference evidence="5" key="1">
    <citation type="journal article" date="2021" name="Microorganisms">
        <title>Phylogenomic Reconstruction and Metabolic Potential of the Genus Aminobacter.</title>
        <authorList>
            <person name="Artuso I."/>
            <person name="Turrini P."/>
            <person name="Pirolo M."/>
            <person name="Lugli G.A."/>
            <person name="Ventura M."/>
            <person name="Visca P."/>
        </authorList>
    </citation>
    <scope>NUCLEOTIDE SEQUENCE</scope>
    <source>
        <strain evidence="5">LMG 26462</strain>
    </source>
</reference>
<dbReference type="EC" id="3.1.1.-" evidence="3"/>
<evidence type="ECO:0000256" key="3">
    <source>
        <dbReference type="RuleBase" id="RU361235"/>
    </source>
</evidence>
<dbReference type="InterPro" id="IPR029058">
    <property type="entry name" value="AB_hydrolase_fold"/>
</dbReference>
<organism evidence="5 6">
    <name type="scientific">Aminobacter anthyllidis</name>
    <dbReference type="NCBI Taxonomy" id="1035067"/>
    <lineage>
        <taxon>Bacteria</taxon>
        <taxon>Pseudomonadati</taxon>
        <taxon>Pseudomonadota</taxon>
        <taxon>Alphaproteobacteria</taxon>
        <taxon>Hyphomicrobiales</taxon>
        <taxon>Phyllobacteriaceae</taxon>
        <taxon>Aminobacter</taxon>
    </lineage>
</organism>
<dbReference type="AlphaFoldDB" id="A0A9X1A941"/>
<dbReference type="InterPro" id="IPR019826">
    <property type="entry name" value="Carboxylesterase_B_AS"/>
</dbReference>
<keyword evidence="6" id="KW-1185">Reference proteome</keyword>
<evidence type="ECO:0000256" key="2">
    <source>
        <dbReference type="ARBA" id="ARBA00022801"/>
    </source>
</evidence>
<evidence type="ECO:0000313" key="5">
    <source>
        <dbReference type="EMBL" id="MBT1155560.1"/>
    </source>
</evidence>
<accession>A0A9X1A941</accession>
<dbReference type="SUPFAM" id="SSF53474">
    <property type="entry name" value="alpha/beta-Hydrolases"/>
    <property type="match status" value="1"/>
</dbReference>
<dbReference type="InterPro" id="IPR050309">
    <property type="entry name" value="Type-B_Carboxylest/Lipase"/>
</dbReference>
<reference evidence="5" key="2">
    <citation type="submission" date="2021-03" db="EMBL/GenBank/DDBJ databases">
        <authorList>
            <person name="Artuso I."/>
            <person name="Turrini P."/>
            <person name="Pirolo M."/>
            <person name="Lugli G.A."/>
            <person name="Ventura M."/>
            <person name="Visca P."/>
        </authorList>
    </citation>
    <scope>NUCLEOTIDE SEQUENCE</scope>
    <source>
        <strain evidence="5">LMG 26462</strain>
    </source>
</reference>
<proteinExistence type="inferred from homology"/>
<evidence type="ECO:0000259" key="4">
    <source>
        <dbReference type="Pfam" id="PF00135"/>
    </source>
</evidence>
<dbReference type="EMBL" id="JAFLWW010000002">
    <property type="protein sequence ID" value="MBT1155560.1"/>
    <property type="molecule type" value="Genomic_DNA"/>
</dbReference>
<name>A0A9X1A941_9HYPH</name>
<dbReference type="PANTHER" id="PTHR11559">
    <property type="entry name" value="CARBOXYLESTERASE"/>
    <property type="match status" value="1"/>
</dbReference>
<dbReference type="GO" id="GO:0016787">
    <property type="term" value="F:hydrolase activity"/>
    <property type="evidence" value="ECO:0007669"/>
    <property type="project" value="UniProtKB-KW"/>
</dbReference>
<dbReference type="Proteomes" id="UP001138921">
    <property type="component" value="Unassembled WGS sequence"/>
</dbReference>
<evidence type="ECO:0000256" key="1">
    <source>
        <dbReference type="ARBA" id="ARBA00005964"/>
    </source>
</evidence>
<sequence>MPIGLTLDVGPKGDDCLNLNVWTPELGDARLPVLVWIHGGALMFGSGSEAGYDGATFARDGVLTVTINYRLASAGFMHVGERAGTGAFGLLDQIAALRWVQENITAFGGDPDKITIAGQSAGSNSVAALLAAPAARGLFRRAILQSGIAPCQVRAETAAVIGAEILQRLGVRREEDFENIGTAELFAAQRAVDSETLPLLASKGVTPDFVTTVFAHTLHLVHGTDTLPAPTIPAIAGGSARDIDLLFGTNADEYGFFVSLLPSMGDQATAARSALAALALGEGGAPAVELYRQNRPQAAELDVTNAFMTDMLFRVPMIGVAEAALKHNTNVYMYRYDYGPPSAPATHCSELPFMWDTLENRSFWDGVVRLDNPPQALADTMHGAWASFIKGGIPTNSGLPDWPRYDTQRRATMIFDTATQLIGDPAGDERRAWPSADYMW</sequence>
<protein>
    <recommendedName>
        <fullName evidence="3">Carboxylic ester hydrolase</fullName>
        <ecNumber evidence="3">3.1.1.-</ecNumber>
    </recommendedName>
</protein>
<feature type="domain" description="Carboxylesterase type B" evidence="4">
    <location>
        <begin position="12"/>
        <end position="419"/>
    </location>
</feature>
<dbReference type="Pfam" id="PF00135">
    <property type="entry name" value="COesterase"/>
    <property type="match status" value="1"/>
</dbReference>